<dbReference type="InterPro" id="IPR036397">
    <property type="entry name" value="RNaseH_sf"/>
</dbReference>
<dbReference type="SUPFAM" id="SSF53098">
    <property type="entry name" value="Ribonuclease H-like"/>
    <property type="match status" value="1"/>
</dbReference>
<dbReference type="Gene3D" id="3.30.420.10">
    <property type="entry name" value="Ribonuclease H-like superfamily/Ribonuclease H"/>
    <property type="match status" value="1"/>
</dbReference>
<dbReference type="InterPro" id="IPR053151">
    <property type="entry name" value="RNase_H-like"/>
</dbReference>
<protein>
    <recommendedName>
        <fullName evidence="1">RNase H type-1 domain-containing protein</fullName>
    </recommendedName>
</protein>
<feature type="domain" description="RNase H type-1" evidence="1">
    <location>
        <begin position="79"/>
        <end position="150"/>
    </location>
</feature>
<accession>A0A7J9GQU3</accession>
<proteinExistence type="predicted"/>
<gene>
    <name evidence="2" type="ORF">Gohar_010197</name>
</gene>
<dbReference type="OrthoDB" id="1001820at2759"/>
<comment type="caution">
    <text evidence="2">The sequence shown here is derived from an EMBL/GenBank/DDBJ whole genome shotgun (WGS) entry which is preliminary data.</text>
</comment>
<dbReference type="Pfam" id="PF13456">
    <property type="entry name" value="RVT_3"/>
    <property type="match status" value="1"/>
</dbReference>
<evidence type="ECO:0000259" key="1">
    <source>
        <dbReference type="Pfam" id="PF13456"/>
    </source>
</evidence>
<dbReference type="InterPro" id="IPR002156">
    <property type="entry name" value="RNaseH_domain"/>
</dbReference>
<evidence type="ECO:0000313" key="2">
    <source>
        <dbReference type="EMBL" id="MBA0799698.1"/>
    </source>
</evidence>
<dbReference type="AlphaFoldDB" id="A0A7J9GQU3"/>
<dbReference type="PANTHER" id="PTHR47723">
    <property type="entry name" value="OS05G0353850 PROTEIN"/>
    <property type="match status" value="1"/>
</dbReference>
<dbReference type="InterPro" id="IPR012337">
    <property type="entry name" value="RNaseH-like_sf"/>
</dbReference>
<dbReference type="GO" id="GO:0004523">
    <property type="term" value="F:RNA-DNA hybrid ribonuclease activity"/>
    <property type="evidence" value="ECO:0007669"/>
    <property type="project" value="InterPro"/>
</dbReference>
<dbReference type="Proteomes" id="UP000593560">
    <property type="component" value="Unassembled WGS sequence"/>
</dbReference>
<evidence type="ECO:0000313" key="3">
    <source>
        <dbReference type="Proteomes" id="UP000593560"/>
    </source>
</evidence>
<keyword evidence="3" id="KW-1185">Reference proteome</keyword>
<dbReference type="CDD" id="cd06222">
    <property type="entry name" value="RNase_H_like"/>
    <property type="match status" value="1"/>
</dbReference>
<name>A0A7J9GQU3_9ROSI</name>
<dbReference type="EMBL" id="JABFAD010000006">
    <property type="protein sequence ID" value="MBA0799698.1"/>
    <property type="molecule type" value="Genomic_DNA"/>
</dbReference>
<organism evidence="2 3">
    <name type="scientific">Gossypium harknessii</name>
    <dbReference type="NCBI Taxonomy" id="34285"/>
    <lineage>
        <taxon>Eukaryota</taxon>
        <taxon>Viridiplantae</taxon>
        <taxon>Streptophyta</taxon>
        <taxon>Embryophyta</taxon>
        <taxon>Tracheophyta</taxon>
        <taxon>Spermatophyta</taxon>
        <taxon>Magnoliopsida</taxon>
        <taxon>eudicotyledons</taxon>
        <taxon>Gunneridae</taxon>
        <taxon>Pentapetalae</taxon>
        <taxon>rosids</taxon>
        <taxon>malvids</taxon>
        <taxon>Malvales</taxon>
        <taxon>Malvaceae</taxon>
        <taxon>Malvoideae</taxon>
        <taxon>Gossypium</taxon>
    </lineage>
</organism>
<dbReference type="InterPro" id="IPR044730">
    <property type="entry name" value="RNase_H-like_dom_plant"/>
</dbReference>
<reference evidence="2 3" key="1">
    <citation type="journal article" date="2019" name="Genome Biol. Evol.">
        <title>Insights into the evolution of the New World diploid cottons (Gossypium, subgenus Houzingenia) based on genome sequencing.</title>
        <authorList>
            <person name="Grover C.E."/>
            <person name="Arick M.A. 2nd"/>
            <person name="Thrash A."/>
            <person name="Conover J.L."/>
            <person name="Sanders W.S."/>
            <person name="Peterson D.G."/>
            <person name="Frelichowski J.E."/>
            <person name="Scheffler J.A."/>
            <person name="Scheffler B.E."/>
            <person name="Wendel J.F."/>
        </authorList>
    </citation>
    <scope>NUCLEOTIDE SEQUENCE [LARGE SCALE GENOMIC DNA]</scope>
    <source>
        <strain evidence="2">0</strain>
        <tissue evidence="2">Leaf</tissue>
    </source>
</reference>
<dbReference type="PANTHER" id="PTHR47723:SF19">
    <property type="entry name" value="POLYNUCLEOTIDYL TRANSFERASE, RIBONUCLEASE H-LIKE SUPERFAMILY PROTEIN"/>
    <property type="match status" value="1"/>
</dbReference>
<sequence>MVRRGIGSDSTCRLCGHDLEELLHVLRDCPVARDIEWPCHFGMLAWRLWKNRNNFVFQDITWSTEEIIKVSYSWVHLDIDGLVKIEDDFAVVGGLVQHCNGKWIFDFYKYLGCCSVLESKLWSILDGLNLALDRGFQCILIQMDSREAIKSI</sequence>
<dbReference type="GO" id="GO:0003676">
    <property type="term" value="F:nucleic acid binding"/>
    <property type="evidence" value="ECO:0007669"/>
    <property type="project" value="InterPro"/>
</dbReference>